<dbReference type="Proteomes" id="UP000239590">
    <property type="component" value="Unassembled WGS sequence"/>
</dbReference>
<reference evidence="2" key="1">
    <citation type="submission" date="2018-02" db="EMBL/GenBank/DDBJ databases">
        <title>Genome sequencing of Solimonas sp. HR-BB.</title>
        <authorList>
            <person name="Lee Y."/>
            <person name="Jeon C.O."/>
        </authorList>
    </citation>
    <scope>NUCLEOTIDE SEQUENCE [LARGE SCALE GENOMIC DNA]</scope>
    <source>
        <strain evidence="2">HR-U</strain>
    </source>
</reference>
<dbReference type="AlphaFoldDB" id="A0A2S7IR26"/>
<accession>A0A2S7IR26</accession>
<keyword evidence="2" id="KW-1185">Reference proteome</keyword>
<dbReference type="OrthoDB" id="186344at2"/>
<dbReference type="RefSeq" id="WP_104712040.1">
    <property type="nucleotide sequence ID" value="NZ_PTRA01000001.1"/>
</dbReference>
<evidence type="ECO:0000313" key="2">
    <source>
        <dbReference type="Proteomes" id="UP000239590"/>
    </source>
</evidence>
<proteinExistence type="predicted"/>
<organism evidence="1 2">
    <name type="scientific">Siphonobacter curvatus</name>
    <dbReference type="NCBI Taxonomy" id="2094562"/>
    <lineage>
        <taxon>Bacteria</taxon>
        <taxon>Pseudomonadati</taxon>
        <taxon>Bacteroidota</taxon>
        <taxon>Cytophagia</taxon>
        <taxon>Cytophagales</taxon>
        <taxon>Cytophagaceae</taxon>
        <taxon>Siphonobacter</taxon>
    </lineage>
</organism>
<sequence length="316" mass="36403">MSVHFFTACWSQQLAQVFLLADQLAEHHPDSLLWVGWMDESFNVAVPANVRLIKVEDIPGLLPLAERYTKTEFLHISRVWLGRHLLNQVALIFLEPETQVLRPLTAVVEALKQRPAVLFSQWLQPHPDTQFPDSKYFLNYGTYFSGIWAIRPDARTNSFLAWWCQNLETRGGYHLCEGQGSDQLWLDMAPALFEGVLPLRNAAYGIHAGNAFERTIAEPVTLHHGGLSYQSGQYASYLTNRPMPAYFKEASKRYKTLVTKQPVYNQTQSRQPAFGLPDPFEPVSLKRQHWAAWVQKWIKTINTYQPDFLFRQSQPQ</sequence>
<comment type="caution">
    <text evidence="1">The sequence shown here is derived from an EMBL/GenBank/DDBJ whole genome shotgun (WGS) entry which is preliminary data.</text>
</comment>
<name>A0A2S7IR26_9BACT</name>
<protein>
    <recommendedName>
        <fullName evidence="3">Glycosyl transferase</fullName>
    </recommendedName>
</protein>
<gene>
    <name evidence="1" type="ORF">C5O19_10865</name>
</gene>
<dbReference type="EMBL" id="PTRA01000001">
    <property type="protein sequence ID" value="PQA60088.1"/>
    <property type="molecule type" value="Genomic_DNA"/>
</dbReference>
<evidence type="ECO:0008006" key="3">
    <source>
        <dbReference type="Google" id="ProtNLM"/>
    </source>
</evidence>
<evidence type="ECO:0000313" key="1">
    <source>
        <dbReference type="EMBL" id="PQA60088.1"/>
    </source>
</evidence>